<dbReference type="EMBL" id="FUZI01000017">
    <property type="protein sequence ID" value="SKC34409.1"/>
    <property type="molecule type" value="Genomic_DNA"/>
</dbReference>
<dbReference type="Proteomes" id="UP000189966">
    <property type="component" value="Unassembled WGS sequence"/>
</dbReference>
<dbReference type="OrthoDB" id="5897571at2"/>
<dbReference type="PROSITE" id="PS51257">
    <property type="entry name" value="PROKAR_LIPOPROTEIN"/>
    <property type="match status" value="1"/>
</dbReference>
<reference evidence="2 3" key="1">
    <citation type="submission" date="2017-02" db="EMBL/GenBank/DDBJ databases">
        <authorList>
            <person name="Peterson S.W."/>
        </authorList>
    </citation>
    <scope>NUCLEOTIDE SEQUENCE [LARGE SCALE GENOMIC DNA]</scope>
    <source>
        <strain evidence="3">type strain: NCCB 100098</strain>
    </source>
</reference>
<evidence type="ECO:0000313" key="2">
    <source>
        <dbReference type="EMBL" id="SKC34409.1"/>
    </source>
</evidence>
<gene>
    <name evidence="2" type="ORF">CZ809_04021</name>
</gene>
<feature type="signal peptide" evidence="1">
    <location>
        <begin position="1"/>
        <end position="20"/>
    </location>
</feature>
<protein>
    <submittedName>
        <fullName evidence="2">Uncharacterized protein</fullName>
    </submittedName>
</protein>
<sequence length="468" mass="51217">MQFKLSLLTGSLLAALTLTGCGSDSSSDSNESIIPNEKTKTITVIDGYLTNAEVCADKNNNKQCDSGESIGFTNEKGQLTISKELAAYPLLAKAIVGKTQDSDSIGYVTSSYTMGASKNLDVITPFTTIAHNDNISFDELASQLNLDSKTISGDYVVDKVVNPEAIKAHLIARSLTSALPEDLTLLNKEQITKVVTAAQKTIEKHENSGTLNELNDVRVVIDEAGNIEEQQLVSDLHSYLISKDAWFLGSMNQGYMSDEGIQKATYKVDGSSEWFDKDGNSSGTEPFKVQGNHFIEIDGSKGDEFIFTSPNLALTVASGDGNDLLFWTSEKLDDSFTPKQLTSKQFENKTWFYVGDDSATHNPDPMMAEMKFSPLAENGIGTVTISENGESFDITWQLQDVTTDFGSHNILFLDFPKGDKDMAVMPITNGNGLMLVSDLNRDSELFNLFIDSKEQAETIIQKWVNAQE</sequence>
<evidence type="ECO:0000313" key="3">
    <source>
        <dbReference type="Proteomes" id="UP000189966"/>
    </source>
</evidence>
<keyword evidence="1" id="KW-0732">Signal</keyword>
<feature type="chain" id="PRO_5010575732" evidence="1">
    <location>
        <begin position="21"/>
        <end position="468"/>
    </location>
</feature>
<evidence type="ECO:0000256" key="1">
    <source>
        <dbReference type="SAM" id="SignalP"/>
    </source>
</evidence>
<dbReference type="AlphaFoldDB" id="A0A1T5I5L6"/>
<dbReference type="RefSeq" id="WP_080159282.1">
    <property type="nucleotide sequence ID" value="NZ_FUZI01000017.1"/>
</dbReference>
<accession>A0A1T5I5L6</accession>
<name>A0A1T5I5L6_9GAMM</name>
<organism evidence="2 3">
    <name type="scientific">Photobacterium piscicola</name>
    <dbReference type="NCBI Taxonomy" id="1378299"/>
    <lineage>
        <taxon>Bacteria</taxon>
        <taxon>Pseudomonadati</taxon>
        <taxon>Pseudomonadota</taxon>
        <taxon>Gammaproteobacteria</taxon>
        <taxon>Vibrionales</taxon>
        <taxon>Vibrionaceae</taxon>
        <taxon>Photobacterium</taxon>
    </lineage>
</organism>
<proteinExistence type="predicted"/>